<feature type="region of interest" description="Disordered" evidence="1">
    <location>
        <begin position="158"/>
        <end position="180"/>
    </location>
</feature>
<feature type="compositionally biased region" description="Polar residues" evidence="1">
    <location>
        <begin position="660"/>
        <end position="677"/>
    </location>
</feature>
<feature type="region of interest" description="Disordered" evidence="1">
    <location>
        <begin position="211"/>
        <end position="279"/>
    </location>
</feature>
<feature type="compositionally biased region" description="Polar residues" evidence="1">
    <location>
        <begin position="240"/>
        <end position="252"/>
    </location>
</feature>
<dbReference type="GO" id="GO:0051082">
    <property type="term" value="F:unfolded protein binding"/>
    <property type="evidence" value="ECO:0007669"/>
    <property type="project" value="TreeGrafter"/>
</dbReference>
<gene>
    <name evidence="3" type="ORF">RND81_09G067000</name>
</gene>
<feature type="compositionally biased region" description="Basic and acidic residues" evidence="1">
    <location>
        <begin position="257"/>
        <end position="270"/>
    </location>
</feature>
<protein>
    <recommendedName>
        <fullName evidence="2">GBF-interacting protein 1 N-terminal domain-containing protein</fullName>
    </recommendedName>
</protein>
<accession>A0AAW1IHH4</accession>
<evidence type="ECO:0000313" key="4">
    <source>
        <dbReference type="Proteomes" id="UP001443914"/>
    </source>
</evidence>
<dbReference type="PANTHER" id="PTHR46775:SF1">
    <property type="entry name" value="FLOCCULATION PROTEIN (DUF1296)"/>
    <property type="match status" value="1"/>
</dbReference>
<dbReference type="Pfam" id="PF06972">
    <property type="entry name" value="GIP1_N"/>
    <property type="match status" value="1"/>
</dbReference>
<feature type="region of interest" description="Disordered" evidence="1">
    <location>
        <begin position="653"/>
        <end position="677"/>
    </location>
</feature>
<dbReference type="EMBL" id="JBDFQZ010000009">
    <property type="protein sequence ID" value="KAK9689559.1"/>
    <property type="molecule type" value="Genomic_DNA"/>
</dbReference>
<dbReference type="AlphaFoldDB" id="A0AAW1IHH4"/>
<keyword evidence="4" id="KW-1185">Reference proteome</keyword>
<dbReference type="Proteomes" id="UP001443914">
    <property type="component" value="Unassembled WGS sequence"/>
</dbReference>
<proteinExistence type="predicted"/>
<feature type="domain" description="GBF-interacting protein 1 N-terminal" evidence="2">
    <location>
        <begin position="14"/>
        <end position="73"/>
    </location>
</feature>
<dbReference type="PANTHER" id="PTHR46775">
    <property type="entry name" value="FLOCCULATION PROTEIN (DUF1296)"/>
    <property type="match status" value="1"/>
</dbReference>
<dbReference type="SUPFAM" id="SSF46934">
    <property type="entry name" value="UBA-like"/>
    <property type="match status" value="1"/>
</dbReference>
<comment type="caution">
    <text evidence="3">The sequence shown here is derived from an EMBL/GenBank/DDBJ whole genome shotgun (WGS) entry which is preliminary data.</text>
</comment>
<name>A0AAW1IHH4_SAPOF</name>
<evidence type="ECO:0000313" key="3">
    <source>
        <dbReference type="EMBL" id="KAK9689559.1"/>
    </source>
</evidence>
<dbReference type="InterPro" id="IPR009060">
    <property type="entry name" value="UBA-like_sf"/>
</dbReference>
<evidence type="ECO:0000259" key="2">
    <source>
        <dbReference type="Pfam" id="PF06972"/>
    </source>
</evidence>
<dbReference type="InterPro" id="IPR009719">
    <property type="entry name" value="GIP1_N"/>
</dbReference>
<feature type="compositionally biased region" description="Polar residues" evidence="1">
    <location>
        <begin position="215"/>
        <end position="224"/>
    </location>
</feature>
<organism evidence="3 4">
    <name type="scientific">Saponaria officinalis</name>
    <name type="common">Common soapwort</name>
    <name type="synonym">Lychnis saponaria</name>
    <dbReference type="NCBI Taxonomy" id="3572"/>
    <lineage>
        <taxon>Eukaryota</taxon>
        <taxon>Viridiplantae</taxon>
        <taxon>Streptophyta</taxon>
        <taxon>Embryophyta</taxon>
        <taxon>Tracheophyta</taxon>
        <taxon>Spermatophyta</taxon>
        <taxon>Magnoliopsida</taxon>
        <taxon>eudicotyledons</taxon>
        <taxon>Gunneridae</taxon>
        <taxon>Pentapetalae</taxon>
        <taxon>Caryophyllales</taxon>
        <taxon>Caryophyllaceae</taxon>
        <taxon>Caryophylleae</taxon>
        <taxon>Saponaria</taxon>
    </lineage>
</organism>
<evidence type="ECO:0000256" key="1">
    <source>
        <dbReference type="SAM" id="MobiDB-lite"/>
    </source>
</evidence>
<sequence>MSNNGGFSTSKVLIPNIVKKTIQNIKEIAKNHTEDDIYAMLKECSMDPNETTQRLLYLDTFHQVKSKRDKRKEAVKSRPEEDFRWQSGHHVRVTWRDRGNTYSKYTSDDSGGRKSNFIQKANGDTQIREKAFRTATTPAIKETNTVHVEKALSIPINKSAKHNGSKPPAPSASNPVLVPSGDSLIPTAIDATKREVRIGQISIVSNAHVPVDNGLSKSESSNSPHKTDKSPAFSSVIEKQASQPENVAQTNVPRDPVVAEKSHAPSRESAVRPSSLSGADEAASESVKLKIFHDQHVIIPDHIQVPDAIKNVLSFGSINASFRAACVKIKNAKHLQSAGDVSQDKATEISSSCDKDAVSTLKQTEYTDNQWSRSNSPDEDYPVDIKDLSSTATDDQLKVDNLLAVGPPFPILQTSSNYSFGFMPPMLANALLQSGGFENQAWFSSSVSGDSPARLTLSSTPPPTQSAGVGQAVPLFSRPYSPSYIPYSHYFPPFYVPPGMHPYYAHTIFPQPLPNGDVLLSTPTTTKTSPAHFKMGPNAGNQTPAGVSSGNVVHSSYQVGFSPNPTMTFGNSGTSAGLTPTVFKDRNIYSGQQNEGYGAWLPTVNIPMNSLLNFPQGQHVINPQSTHGGFTVYHALQPVPTTAPGQTVTGRVEPVGPPSSAYQHSQRQHQASFSMNV</sequence>
<reference evidence="3" key="1">
    <citation type="submission" date="2024-03" db="EMBL/GenBank/DDBJ databases">
        <title>WGS assembly of Saponaria officinalis var. Norfolk2.</title>
        <authorList>
            <person name="Jenkins J."/>
            <person name="Shu S."/>
            <person name="Grimwood J."/>
            <person name="Barry K."/>
            <person name="Goodstein D."/>
            <person name="Schmutz J."/>
            <person name="Leebens-Mack J."/>
            <person name="Osbourn A."/>
        </authorList>
    </citation>
    <scope>NUCLEOTIDE SEQUENCE [LARGE SCALE GENOMIC DNA]</scope>
    <source>
        <strain evidence="3">JIC</strain>
    </source>
</reference>
<dbReference type="InterPro" id="IPR044277">
    <property type="entry name" value="GIP1"/>
</dbReference>